<gene>
    <name evidence="2" type="ORF">ET495_14785</name>
</gene>
<keyword evidence="1" id="KW-0812">Transmembrane</keyword>
<feature type="transmembrane region" description="Helical" evidence="1">
    <location>
        <begin position="60"/>
        <end position="86"/>
    </location>
</feature>
<dbReference type="KEGG" id="xyl:ET495_14785"/>
<keyword evidence="1" id="KW-0472">Membrane</keyword>
<accession>A0A4P6EMZ6</accession>
<name>A0A4P6EMZ6_9MICO</name>
<feature type="transmembrane region" description="Helical" evidence="1">
    <location>
        <begin position="28"/>
        <end position="48"/>
    </location>
</feature>
<reference evidence="2 3" key="1">
    <citation type="submission" date="2019-01" db="EMBL/GenBank/DDBJ databases">
        <title>Genome sequencing of strain 2JSPR-7.</title>
        <authorList>
            <person name="Heo J."/>
            <person name="Kim S.-J."/>
            <person name="Kim J.-S."/>
            <person name="Hong S.-B."/>
            <person name="Kwon S.-W."/>
        </authorList>
    </citation>
    <scope>NUCLEOTIDE SEQUENCE [LARGE SCALE GENOMIC DNA]</scope>
    <source>
        <strain evidence="2 3">2JSPR-7</strain>
    </source>
</reference>
<proteinExistence type="predicted"/>
<dbReference type="EMBL" id="CP035495">
    <property type="protein sequence ID" value="QAY64260.1"/>
    <property type="molecule type" value="Genomic_DNA"/>
</dbReference>
<sequence length="103" mass="10417">MILASFYEGSRAATAAGHRERLDFYRTVTAVAGGALVVMLGAFAWSAVTLFPLAGTHPALAATIVAIKSVAAVAVALDAAACVGALRGWRLESRALAASSSSP</sequence>
<protein>
    <submittedName>
        <fullName evidence="2">Uncharacterized protein</fullName>
    </submittedName>
</protein>
<evidence type="ECO:0000313" key="2">
    <source>
        <dbReference type="EMBL" id="QAY64260.1"/>
    </source>
</evidence>
<keyword evidence="1" id="KW-1133">Transmembrane helix</keyword>
<dbReference type="RefSeq" id="WP_129205413.1">
    <property type="nucleotide sequence ID" value="NZ_CP035495.1"/>
</dbReference>
<evidence type="ECO:0000313" key="3">
    <source>
        <dbReference type="Proteomes" id="UP000291758"/>
    </source>
</evidence>
<evidence type="ECO:0000256" key="1">
    <source>
        <dbReference type="SAM" id="Phobius"/>
    </source>
</evidence>
<dbReference type="Proteomes" id="UP000291758">
    <property type="component" value="Chromosome"/>
</dbReference>
<dbReference type="AlphaFoldDB" id="A0A4P6EMZ6"/>
<organism evidence="2 3">
    <name type="scientific">Xylanimonas allomyrinae</name>
    <dbReference type="NCBI Taxonomy" id="2509459"/>
    <lineage>
        <taxon>Bacteria</taxon>
        <taxon>Bacillati</taxon>
        <taxon>Actinomycetota</taxon>
        <taxon>Actinomycetes</taxon>
        <taxon>Micrococcales</taxon>
        <taxon>Promicromonosporaceae</taxon>
        <taxon>Xylanimonas</taxon>
    </lineage>
</organism>
<keyword evidence="3" id="KW-1185">Reference proteome</keyword>